<dbReference type="EMBL" id="CP074694">
    <property type="protein sequence ID" value="QVL31636.1"/>
    <property type="molecule type" value="Genomic_DNA"/>
</dbReference>
<dbReference type="RefSeq" id="WP_213495727.1">
    <property type="nucleotide sequence ID" value="NZ_CP074694.1"/>
</dbReference>
<accession>A0A8E6B4K0</accession>
<dbReference type="Proteomes" id="UP000676194">
    <property type="component" value="Chromosome"/>
</dbReference>
<evidence type="ECO:0000313" key="1">
    <source>
        <dbReference type="EMBL" id="QVL31636.1"/>
    </source>
</evidence>
<protein>
    <submittedName>
        <fullName evidence="1">Uncharacterized protein</fullName>
    </submittedName>
</protein>
<dbReference type="AlphaFoldDB" id="A0A8E6B4K0"/>
<reference evidence="1" key="1">
    <citation type="submission" date="2021-05" db="EMBL/GenBank/DDBJ databases">
        <title>Complete genome sequence of the cellulolytic planctomycete Telmatocola sphagniphila SP2T and characterization of the first cellulase from planctomycetes.</title>
        <authorList>
            <person name="Rakitin A.L."/>
            <person name="Beletsky A.V."/>
            <person name="Naumoff D.G."/>
            <person name="Kulichevskaya I.S."/>
            <person name="Mardanov A.V."/>
            <person name="Ravin N.V."/>
            <person name="Dedysh S.N."/>
        </authorList>
    </citation>
    <scope>NUCLEOTIDE SEQUENCE</scope>
    <source>
        <strain evidence="1">SP2T</strain>
    </source>
</reference>
<sequence length="63" mass="7497">MLPIDDEIWDDLFHGCAWSAFVEQARRGQDWPKSEVTRQRAYQLYEDELARRNRRKGKNISSG</sequence>
<name>A0A8E6B4K0_9BACT</name>
<dbReference type="KEGG" id="tsph:KIH39_22760"/>
<keyword evidence="2" id="KW-1185">Reference proteome</keyword>
<evidence type="ECO:0000313" key="2">
    <source>
        <dbReference type="Proteomes" id="UP000676194"/>
    </source>
</evidence>
<gene>
    <name evidence="1" type="ORF">KIH39_22760</name>
</gene>
<proteinExistence type="predicted"/>
<organism evidence="1 2">
    <name type="scientific">Telmatocola sphagniphila</name>
    <dbReference type="NCBI Taxonomy" id="1123043"/>
    <lineage>
        <taxon>Bacteria</taxon>
        <taxon>Pseudomonadati</taxon>
        <taxon>Planctomycetota</taxon>
        <taxon>Planctomycetia</taxon>
        <taxon>Gemmatales</taxon>
        <taxon>Gemmataceae</taxon>
    </lineage>
</organism>